<accession>A0AAN8IW82</accession>
<name>A0AAN8IW82_PATCE</name>
<dbReference type="PANTHER" id="PTHR45828">
    <property type="entry name" value="CYTOCHROME B561/FERRIC REDUCTASE TRANSMEMBRANE"/>
    <property type="match status" value="1"/>
</dbReference>
<sequence length="184" mass="19782">MDSFLMTCLLIIVPVVTINGYSTGAPKGACKNLMPNHEGAVAQTTTSPYSISVSSTTYKPGETITVTVKGELFKGLILQARSSSDDTTPIGTFTIPSTNTKTTKCTSDSDTWTHSNSTNKREGSANWTAPSTNMGDITFRATIVQTKLKFWTNHEKAVSAQSGLRYGVWILFVGLLTVAMVVCN</sequence>
<dbReference type="GO" id="GO:0016020">
    <property type="term" value="C:membrane"/>
    <property type="evidence" value="ECO:0007669"/>
    <property type="project" value="TreeGrafter"/>
</dbReference>
<dbReference type="EMBL" id="JAZGQO010000021">
    <property type="protein sequence ID" value="KAK6166007.1"/>
    <property type="molecule type" value="Genomic_DNA"/>
</dbReference>
<comment type="caution">
    <text evidence="4">The sequence shown here is derived from an EMBL/GenBank/DDBJ whole genome shotgun (WGS) entry which is preliminary data.</text>
</comment>
<keyword evidence="5" id="KW-1185">Reference proteome</keyword>
<dbReference type="Pfam" id="PF02014">
    <property type="entry name" value="Reeler"/>
    <property type="match status" value="1"/>
</dbReference>
<keyword evidence="1" id="KW-1133">Transmembrane helix</keyword>
<dbReference type="InterPro" id="IPR002861">
    <property type="entry name" value="Reeler_dom"/>
</dbReference>
<keyword evidence="1" id="KW-0472">Membrane</keyword>
<evidence type="ECO:0000313" key="4">
    <source>
        <dbReference type="EMBL" id="KAK6166007.1"/>
    </source>
</evidence>
<feature type="transmembrane region" description="Helical" evidence="1">
    <location>
        <begin position="166"/>
        <end position="183"/>
    </location>
</feature>
<gene>
    <name evidence="4" type="ORF">SNE40_022801</name>
</gene>
<feature type="chain" id="PRO_5042858557" description="Reelin domain-containing protein" evidence="2">
    <location>
        <begin position="21"/>
        <end position="184"/>
    </location>
</feature>
<dbReference type="CDD" id="cd08544">
    <property type="entry name" value="Reeler"/>
    <property type="match status" value="1"/>
</dbReference>
<reference evidence="4 5" key="1">
    <citation type="submission" date="2024-01" db="EMBL/GenBank/DDBJ databases">
        <title>The genome of the rayed Mediterranean limpet Patella caerulea (Linnaeus, 1758).</title>
        <authorList>
            <person name="Anh-Thu Weber A."/>
            <person name="Halstead-Nussloch G."/>
        </authorList>
    </citation>
    <scope>NUCLEOTIDE SEQUENCE [LARGE SCALE GENOMIC DNA]</scope>
    <source>
        <strain evidence="4">AATW-2023a</strain>
        <tissue evidence="4">Whole specimen</tissue>
    </source>
</reference>
<dbReference type="AlphaFoldDB" id="A0AAN8IW82"/>
<dbReference type="PROSITE" id="PS51019">
    <property type="entry name" value="REELIN"/>
    <property type="match status" value="1"/>
</dbReference>
<dbReference type="PANTHER" id="PTHR45828:SF33">
    <property type="entry name" value="DOMON DOMAIN-CONTAINING PROTEIN"/>
    <property type="match status" value="1"/>
</dbReference>
<evidence type="ECO:0000313" key="5">
    <source>
        <dbReference type="Proteomes" id="UP001347796"/>
    </source>
</evidence>
<keyword evidence="2" id="KW-0732">Signal</keyword>
<proteinExistence type="predicted"/>
<dbReference type="FunFam" id="2.60.40.4060:FF:000003">
    <property type="entry name" value="Ferric chelate reductase 1"/>
    <property type="match status" value="1"/>
</dbReference>
<evidence type="ECO:0000256" key="2">
    <source>
        <dbReference type="SAM" id="SignalP"/>
    </source>
</evidence>
<dbReference type="Gene3D" id="2.60.40.4060">
    <property type="entry name" value="Reeler domain"/>
    <property type="match status" value="1"/>
</dbReference>
<feature type="domain" description="Reelin" evidence="3">
    <location>
        <begin position="15"/>
        <end position="184"/>
    </location>
</feature>
<evidence type="ECO:0000256" key="1">
    <source>
        <dbReference type="SAM" id="Phobius"/>
    </source>
</evidence>
<dbReference type="InterPro" id="IPR051237">
    <property type="entry name" value="Ferric-chelate_Red/DefProt"/>
</dbReference>
<dbReference type="Proteomes" id="UP001347796">
    <property type="component" value="Unassembled WGS sequence"/>
</dbReference>
<organism evidence="4 5">
    <name type="scientific">Patella caerulea</name>
    <name type="common">Rayed Mediterranean limpet</name>
    <dbReference type="NCBI Taxonomy" id="87958"/>
    <lineage>
        <taxon>Eukaryota</taxon>
        <taxon>Metazoa</taxon>
        <taxon>Spiralia</taxon>
        <taxon>Lophotrochozoa</taxon>
        <taxon>Mollusca</taxon>
        <taxon>Gastropoda</taxon>
        <taxon>Patellogastropoda</taxon>
        <taxon>Patelloidea</taxon>
        <taxon>Patellidae</taxon>
        <taxon>Patella</taxon>
    </lineage>
</organism>
<evidence type="ECO:0000259" key="3">
    <source>
        <dbReference type="PROSITE" id="PS51019"/>
    </source>
</evidence>
<keyword evidence="1" id="KW-0812">Transmembrane</keyword>
<feature type="signal peptide" evidence="2">
    <location>
        <begin position="1"/>
        <end position="20"/>
    </location>
</feature>
<dbReference type="InterPro" id="IPR042307">
    <property type="entry name" value="Reeler_sf"/>
</dbReference>
<protein>
    <recommendedName>
        <fullName evidence="3">Reelin domain-containing protein</fullName>
    </recommendedName>
</protein>